<organism evidence="1 2">
    <name type="scientific">Hibiscus sabdariffa</name>
    <name type="common">roselle</name>
    <dbReference type="NCBI Taxonomy" id="183260"/>
    <lineage>
        <taxon>Eukaryota</taxon>
        <taxon>Viridiplantae</taxon>
        <taxon>Streptophyta</taxon>
        <taxon>Embryophyta</taxon>
        <taxon>Tracheophyta</taxon>
        <taxon>Spermatophyta</taxon>
        <taxon>Magnoliopsida</taxon>
        <taxon>eudicotyledons</taxon>
        <taxon>Gunneridae</taxon>
        <taxon>Pentapetalae</taxon>
        <taxon>rosids</taxon>
        <taxon>malvids</taxon>
        <taxon>Malvales</taxon>
        <taxon>Malvaceae</taxon>
        <taxon>Malvoideae</taxon>
        <taxon>Hibiscus</taxon>
    </lineage>
</organism>
<proteinExistence type="predicted"/>
<evidence type="ECO:0000313" key="1">
    <source>
        <dbReference type="EMBL" id="KAK8997244.1"/>
    </source>
</evidence>
<accession>A0ABR2Q9A7</accession>
<name>A0ABR2Q9A7_9ROSI</name>
<evidence type="ECO:0000313" key="2">
    <source>
        <dbReference type="Proteomes" id="UP001396334"/>
    </source>
</evidence>
<reference evidence="1 2" key="1">
    <citation type="journal article" date="2024" name="G3 (Bethesda)">
        <title>Genome assembly of Hibiscus sabdariffa L. provides insights into metabolisms of medicinal natural products.</title>
        <authorList>
            <person name="Kim T."/>
        </authorList>
    </citation>
    <scope>NUCLEOTIDE SEQUENCE [LARGE SCALE GENOMIC DNA]</scope>
    <source>
        <strain evidence="1">TK-2024</strain>
        <tissue evidence="1">Old leaves</tissue>
    </source>
</reference>
<gene>
    <name evidence="1" type="ORF">V6N11_020728</name>
</gene>
<protein>
    <submittedName>
        <fullName evidence="1">Uncharacterized protein</fullName>
    </submittedName>
</protein>
<dbReference type="Gene3D" id="3.40.50.150">
    <property type="entry name" value="Vaccinia Virus protein VP39"/>
    <property type="match status" value="1"/>
</dbReference>
<sequence>MAHLLSLHAFLSSHAQDTSSKQLKLSKRVSRFNTSISTAKKGLISPSHKNPEAEFGGFSPIELTLRIGAYEINVKLNMPPYAVVDEVVVLRPDADNMDQSDSPEEENALLYPTWKVMIVHKHVLCEIVSVRNHVQASLVSSVAKLMYKHILHNRPYDYSTRYLQTPRQEAAVKSNSFGYDIGANSGKGITRDDLVMQFSSLNLKVPHEVSSHSDDFVRVTFGLQNVIPAGLLKGLCCVQDETAGLVVSVVDPQPAGEDIIDCCADPSGKTLYMASRSMGNGIPANLM</sequence>
<comment type="caution">
    <text evidence="1">The sequence shown here is derived from an EMBL/GenBank/DDBJ whole genome shotgun (WGS) entry which is preliminary data.</text>
</comment>
<dbReference type="Proteomes" id="UP001396334">
    <property type="component" value="Unassembled WGS sequence"/>
</dbReference>
<keyword evidence="2" id="KW-1185">Reference proteome</keyword>
<dbReference type="InterPro" id="IPR029063">
    <property type="entry name" value="SAM-dependent_MTases_sf"/>
</dbReference>
<dbReference type="EMBL" id="JBBPBN010000043">
    <property type="protein sequence ID" value="KAK8997244.1"/>
    <property type="molecule type" value="Genomic_DNA"/>
</dbReference>